<evidence type="ECO:0000256" key="1">
    <source>
        <dbReference type="ARBA" id="ARBA00001286"/>
    </source>
</evidence>
<dbReference type="InterPro" id="IPR001497">
    <property type="entry name" value="MethylDNA_cys_MeTrfase_AS"/>
</dbReference>
<evidence type="ECO:0000256" key="7">
    <source>
        <dbReference type="ARBA" id="ARBA00023204"/>
    </source>
</evidence>
<protein>
    <recommendedName>
        <fullName evidence="9">Methylated-DNA--protein-cysteine methyltransferase</fullName>
        <ecNumber evidence="9">2.1.1.63</ecNumber>
    </recommendedName>
    <alternativeName>
        <fullName evidence="9">6-O-methylguanine-DNA methyltransferase</fullName>
        <shortName evidence="9">MGMT</shortName>
    </alternativeName>
    <alternativeName>
        <fullName evidence="9">O-6-methylguanine-DNA-alkyltransferase</fullName>
    </alternativeName>
</protein>
<gene>
    <name evidence="12" type="ORF">CSC81_07655</name>
</gene>
<dbReference type="GO" id="GO:0006307">
    <property type="term" value="P:DNA alkylation repair"/>
    <property type="evidence" value="ECO:0007669"/>
    <property type="project" value="UniProtKB-UniRule"/>
</dbReference>
<evidence type="ECO:0000256" key="3">
    <source>
        <dbReference type="ARBA" id="ARBA00022490"/>
    </source>
</evidence>
<dbReference type="Pfam" id="PF01035">
    <property type="entry name" value="DNA_binding_1"/>
    <property type="match status" value="1"/>
</dbReference>
<dbReference type="InterPro" id="IPR036217">
    <property type="entry name" value="MethylDNA_cys_MeTrfase_DNAb"/>
</dbReference>
<evidence type="ECO:0000256" key="5">
    <source>
        <dbReference type="ARBA" id="ARBA00022679"/>
    </source>
</evidence>
<dbReference type="PROSITE" id="PS00374">
    <property type="entry name" value="MGMT"/>
    <property type="match status" value="1"/>
</dbReference>
<dbReference type="EMBL" id="PDUU01000004">
    <property type="protein sequence ID" value="PHN98266.1"/>
    <property type="molecule type" value="Genomic_DNA"/>
</dbReference>
<feature type="active site" description="Nucleophile; methyl group acceptor" evidence="9">
    <location>
        <position position="143"/>
    </location>
</feature>
<keyword evidence="5 9" id="KW-0808">Transferase</keyword>
<dbReference type="AlphaFoldDB" id="A0A2G1BW67"/>
<dbReference type="InterPro" id="IPR014048">
    <property type="entry name" value="MethylDNA_cys_MeTrfase_DNA-bd"/>
</dbReference>
<proteinExistence type="inferred from homology"/>
<comment type="subcellular location">
    <subcellularLocation>
        <location evidence="9">Cytoplasm</location>
    </subcellularLocation>
</comment>
<comment type="catalytic activity">
    <reaction evidence="8 9">
        <text>a 6-O-methyl-2'-deoxyguanosine in DNA + L-cysteinyl-[protein] = S-methyl-L-cysteinyl-[protein] + a 2'-deoxyguanosine in DNA</text>
        <dbReference type="Rhea" id="RHEA:24000"/>
        <dbReference type="Rhea" id="RHEA-COMP:10131"/>
        <dbReference type="Rhea" id="RHEA-COMP:10132"/>
        <dbReference type="Rhea" id="RHEA-COMP:11367"/>
        <dbReference type="Rhea" id="RHEA-COMP:11368"/>
        <dbReference type="ChEBI" id="CHEBI:29950"/>
        <dbReference type="ChEBI" id="CHEBI:82612"/>
        <dbReference type="ChEBI" id="CHEBI:85445"/>
        <dbReference type="ChEBI" id="CHEBI:85448"/>
        <dbReference type="EC" id="2.1.1.63"/>
    </reaction>
</comment>
<dbReference type="InterPro" id="IPR036631">
    <property type="entry name" value="MGMT_N_sf"/>
</dbReference>
<dbReference type="Proteomes" id="UP000222163">
    <property type="component" value="Unassembled WGS sequence"/>
</dbReference>
<evidence type="ECO:0000256" key="8">
    <source>
        <dbReference type="ARBA" id="ARBA00049348"/>
    </source>
</evidence>
<dbReference type="Gene3D" id="1.10.10.10">
    <property type="entry name" value="Winged helix-like DNA-binding domain superfamily/Winged helix DNA-binding domain"/>
    <property type="match status" value="1"/>
</dbReference>
<dbReference type="InterPro" id="IPR008332">
    <property type="entry name" value="MethylG_MeTrfase_N"/>
</dbReference>
<organism evidence="12 13">
    <name type="scientific">Tenacibaculum discolor</name>
    <dbReference type="NCBI Taxonomy" id="361581"/>
    <lineage>
        <taxon>Bacteria</taxon>
        <taxon>Pseudomonadati</taxon>
        <taxon>Bacteroidota</taxon>
        <taxon>Flavobacteriia</taxon>
        <taxon>Flavobacteriales</taxon>
        <taxon>Flavobacteriaceae</taxon>
        <taxon>Tenacibaculum</taxon>
    </lineage>
</organism>
<comment type="caution">
    <text evidence="12">The sequence shown here is derived from an EMBL/GenBank/DDBJ whole genome shotgun (WGS) entry which is preliminary data.</text>
</comment>
<keyword evidence="6 9" id="KW-0227">DNA damage</keyword>
<dbReference type="NCBIfam" id="TIGR00589">
    <property type="entry name" value="ogt"/>
    <property type="match status" value="1"/>
</dbReference>
<dbReference type="InterPro" id="IPR023546">
    <property type="entry name" value="MGMT"/>
</dbReference>
<dbReference type="PANTHER" id="PTHR10815:SF13">
    <property type="entry name" value="METHYLATED-DNA--PROTEIN-CYSTEINE METHYLTRANSFERASE"/>
    <property type="match status" value="1"/>
</dbReference>
<accession>A0A2G1BW67</accession>
<dbReference type="GO" id="GO:0003908">
    <property type="term" value="F:methylated-DNA-[protein]-cysteine S-methyltransferase activity"/>
    <property type="evidence" value="ECO:0007669"/>
    <property type="project" value="UniProtKB-UniRule"/>
</dbReference>
<dbReference type="Pfam" id="PF02870">
    <property type="entry name" value="Methyltransf_1N"/>
    <property type="match status" value="1"/>
</dbReference>
<reference evidence="12 13" key="1">
    <citation type="journal article" date="2016" name="Nat. Commun.">
        <title>Microbial interactions lead to rapid micro-scale successions on model marine particles.</title>
        <authorList>
            <person name="Datta M.S."/>
            <person name="Sliwerska E."/>
            <person name="Gore J."/>
            <person name="Polz M.F."/>
            <person name="Cordero O.X."/>
        </authorList>
    </citation>
    <scope>NUCLEOTIDE SEQUENCE [LARGE SCALE GENOMIC DNA]</scope>
    <source>
        <strain evidence="12 13">4G03</strain>
    </source>
</reference>
<dbReference type="InterPro" id="IPR036388">
    <property type="entry name" value="WH-like_DNA-bd_sf"/>
</dbReference>
<evidence type="ECO:0000256" key="2">
    <source>
        <dbReference type="ARBA" id="ARBA00008711"/>
    </source>
</evidence>
<evidence type="ECO:0000256" key="9">
    <source>
        <dbReference type="HAMAP-Rule" id="MF_00772"/>
    </source>
</evidence>
<comment type="catalytic activity">
    <reaction evidence="1 9">
        <text>a 4-O-methyl-thymidine in DNA + L-cysteinyl-[protein] = a thymidine in DNA + S-methyl-L-cysteinyl-[protein]</text>
        <dbReference type="Rhea" id="RHEA:53428"/>
        <dbReference type="Rhea" id="RHEA-COMP:10131"/>
        <dbReference type="Rhea" id="RHEA-COMP:10132"/>
        <dbReference type="Rhea" id="RHEA-COMP:13555"/>
        <dbReference type="Rhea" id="RHEA-COMP:13556"/>
        <dbReference type="ChEBI" id="CHEBI:29950"/>
        <dbReference type="ChEBI" id="CHEBI:82612"/>
        <dbReference type="ChEBI" id="CHEBI:137386"/>
        <dbReference type="ChEBI" id="CHEBI:137387"/>
        <dbReference type="EC" id="2.1.1.63"/>
    </reaction>
</comment>
<name>A0A2G1BW67_9FLAO</name>
<feature type="domain" description="Methylated-DNA-[protein]-cysteine S-methyltransferase DNA binding" evidence="10">
    <location>
        <begin position="93"/>
        <end position="171"/>
    </location>
</feature>
<keyword evidence="4 9" id="KW-0489">Methyltransferase</keyword>
<dbReference type="Gene3D" id="3.30.160.70">
    <property type="entry name" value="Methylated DNA-protein cysteine methyltransferase domain"/>
    <property type="match status" value="1"/>
</dbReference>
<dbReference type="GO" id="GO:0005737">
    <property type="term" value="C:cytoplasm"/>
    <property type="evidence" value="ECO:0007669"/>
    <property type="project" value="UniProtKB-SubCell"/>
</dbReference>
<evidence type="ECO:0000259" key="10">
    <source>
        <dbReference type="Pfam" id="PF01035"/>
    </source>
</evidence>
<dbReference type="HAMAP" id="MF_00772">
    <property type="entry name" value="OGT"/>
    <property type="match status" value="1"/>
</dbReference>
<dbReference type="FunFam" id="1.10.10.10:FF:000214">
    <property type="entry name" value="Methylated-DNA--protein-cysteine methyltransferase"/>
    <property type="match status" value="1"/>
</dbReference>
<comment type="function">
    <text evidence="9">Involved in the cellular defense against the biological effects of O6-methylguanine (O6-MeG) and O4-methylthymine (O4-MeT) in DNA. Repairs the methylated nucleobase in DNA by stoichiometrically transferring the methyl group to a cysteine residue in the enzyme. This is a suicide reaction: the enzyme is irreversibly inactivated.</text>
</comment>
<dbReference type="SUPFAM" id="SSF53155">
    <property type="entry name" value="Methylated DNA-protein cysteine methyltransferase domain"/>
    <property type="match status" value="1"/>
</dbReference>
<comment type="miscellaneous">
    <text evidence="9">This enzyme catalyzes only one turnover and therefore is not strictly catalytic. According to one definition, an enzyme is a biocatalyst that acts repeatedly and over many reaction cycles.</text>
</comment>
<evidence type="ECO:0000259" key="11">
    <source>
        <dbReference type="Pfam" id="PF02870"/>
    </source>
</evidence>
<evidence type="ECO:0000256" key="6">
    <source>
        <dbReference type="ARBA" id="ARBA00022763"/>
    </source>
</evidence>
<feature type="domain" description="Methylguanine DNA methyltransferase ribonuclease-like" evidence="11">
    <location>
        <begin position="22"/>
        <end position="87"/>
    </location>
</feature>
<dbReference type="PANTHER" id="PTHR10815">
    <property type="entry name" value="METHYLATED-DNA--PROTEIN-CYSTEINE METHYLTRANSFERASE"/>
    <property type="match status" value="1"/>
</dbReference>
<dbReference type="CDD" id="cd06445">
    <property type="entry name" value="ATase"/>
    <property type="match status" value="1"/>
</dbReference>
<keyword evidence="3 9" id="KW-0963">Cytoplasm</keyword>
<comment type="similarity">
    <text evidence="2 9">Belongs to the MGMT family.</text>
</comment>
<evidence type="ECO:0000313" key="13">
    <source>
        <dbReference type="Proteomes" id="UP000222163"/>
    </source>
</evidence>
<evidence type="ECO:0000313" key="12">
    <source>
        <dbReference type="EMBL" id="PHN98266.1"/>
    </source>
</evidence>
<evidence type="ECO:0000256" key="4">
    <source>
        <dbReference type="ARBA" id="ARBA00022603"/>
    </source>
</evidence>
<sequence>MKFRKLLHRILKTFLVFNLQTTYYKTPIGIAKIEGDENGIQSISVLNDDTSTSLITSNETPTCLQDCVTQLNEYFTGTRKEFDLKLNPQGTTFQQSVWNELLHIPFGSTRTYLEQTKQLGDVKAIRAVASANGKNPIWIIIPCHRVVGSDGSLTGYAGGIWRKKWLLEHESGAKQQTLF</sequence>
<dbReference type="SUPFAM" id="SSF46767">
    <property type="entry name" value="Methylated DNA-protein cysteine methyltransferase, C-terminal domain"/>
    <property type="match status" value="1"/>
</dbReference>
<keyword evidence="7 9" id="KW-0234">DNA repair</keyword>
<dbReference type="EC" id="2.1.1.63" evidence="9"/>
<dbReference type="GO" id="GO:0032259">
    <property type="term" value="P:methylation"/>
    <property type="evidence" value="ECO:0007669"/>
    <property type="project" value="UniProtKB-KW"/>
</dbReference>